<comment type="caution">
    <text evidence="3">The sequence shown here is derived from an EMBL/GenBank/DDBJ whole genome shotgun (WGS) entry which is preliminary data.</text>
</comment>
<evidence type="ECO:0000259" key="2">
    <source>
        <dbReference type="Pfam" id="PF00924"/>
    </source>
</evidence>
<evidence type="ECO:0000256" key="1">
    <source>
        <dbReference type="SAM" id="Phobius"/>
    </source>
</evidence>
<keyword evidence="4" id="KW-1185">Reference proteome</keyword>
<evidence type="ECO:0000313" key="3">
    <source>
        <dbReference type="EMBL" id="GGS04031.1"/>
    </source>
</evidence>
<dbReference type="InterPro" id="IPR010920">
    <property type="entry name" value="LSM_dom_sf"/>
</dbReference>
<dbReference type="SUPFAM" id="SSF50182">
    <property type="entry name" value="Sm-like ribonucleoproteins"/>
    <property type="match status" value="1"/>
</dbReference>
<dbReference type="PANTHER" id="PTHR30566">
    <property type="entry name" value="YNAI-RELATED MECHANOSENSITIVE ION CHANNEL"/>
    <property type="match status" value="1"/>
</dbReference>
<keyword evidence="1" id="KW-0812">Transmembrane</keyword>
<dbReference type="Proteomes" id="UP000644548">
    <property type="component" value="Unassembled WGS sequence"/>
</dbReference>
<feature type="transmembrane region" description="Helical" evidence="1">
    <location>
        <begin position="38"/>
        <end position="56"/>
    </location>
</feature>
<protein>
    <recommendedName>
        <fullName evidence="2">Mechanosensitive ion channel MscS domain-containing protein</fullName>
    </recommendedName>
</protein>
<reference evidence="4" key="1">
    <citation type="journal article" date="2019" name="Int. J. Syst. Evol. Microbiol.">
        <title>The Global Catalogue of Microorganisms (GCM) 10K type strain sequencing project: providing services to taxonomists for standard genome sequencing and annotation.</title>
        <authorList>
            <consortium name="The Broad Institute Genomics Platform"/>
            <consortium name="The Broad Institute Genome Sequencing Center for Infectious Disease"/>
            <person name="Wu L."/>
            <person name="Ma J."/>
        </authorList>
    </citation>
    <scope>NUCLEOTIDE SEQUENCE [LARGE SCALE GENOMIC DNA]</scope>
    <source>
        <strain evidence="4">JCM 31405</strain>
    </source>
</reference>
<name>A0ABQ2S9H1_9DEIO</name>
<dbReference type="PANTHER" id="PTHR30566:SF5">
    <property type="entry name" value="MECHANOSENSITIVE ION CHANNEL PROTEIN 1, MITOCHONDRIAL-RELATED"/>
    <property type="match status" value="1"/>
</dbReference>
<organism evidence="3 4">
    <name type="scientific">Deinococcus sedimenti</name>
    <dbReference type="NCBI Taxonomy" id="1867090"/>
    <lineage>
        <taxon>Bacteria</taxon>
        <taxon>Thermotogati</taxon>
        <taxon>Deinococcota</taxon>
        <taxon>Deinococci</taxon>
        <taxon>Deinococcales</taxon>
        <taxon>Deinococcaceae</taxon>
        <taxon>Deinococcus</taxon>
    </lineage>
</organism>
<dbReference type="InterPro" id="IPR006685">
    <property type="entry name" value="MscS_channel_2nd"/>
</dbReference>
<gene>
    <name evidence="3" type="ORF">GCM10008960_33350</name>
</gene>
<dbReference type="Pfam" id="PF00924">
    <property type="entry name" value="MS_channel_2nd"/>
    <property type="match status" value="1"/>
</dbReference>
<keyword evidence="1" id="KW-1133">Transmembrane helix</keyword>
<sequence>MPPHGPRGPRLYSARMNWHVEPILTRCQALLTSLPDGLLGPLLFALGVSGVALCAFKDIFQNLRAGLLIRITRPFRMGDRIVRGEPEGTVEDMQVRATGGVWPSASGMATALRRSA</sequence>
<proteinExistence type="predicted"/>
<accession>A0ABQ2S9H1</accession>
<dbReference type="EMBL" id="BMQN01000012">
    <property type="protein sequence ID" value="GGS04031.1"/>
    <property type="molecule type" value="Genomic_DNA"/>
</dbReference>
<keyword evidence="1" id="KW-0472">Membrane</keyword>
<feature type="domain" description="Mechanosensitive ion channel MscS" evidence="2">
    <location>
        <begin position="58"/>
        <end position="98"/>
    </location>
</feature>
<evidence type="ECO:0000313" key="4">
    <source>
        <dbReference type="Proteomes" id="UP000644548"/>
    </source>
</evidence>